<reference evidence="7" key="1">
    <citation type="journal article" date="2014" name="Int. J. Syst. Evol. Microbiol.">
        <title>Complete genome sequence of Corynebacterium casei LMG S-19264T (=DSM 44701T), isolated from a smear-ripened cheese.</title>
        <authorList>
            <consortium name="US DOE Joint Genome Institute (JGI-PGF)"/>
            <person name="Walter F."/>
            <person name="Albersmeier A."/>
            <person name="Kalinowski J."/>
            <person name="Ruckert C."/>
        </authorList>
    </citation>
    <scope>NUCLEOTIDE SEQUENCE</scope>
    <source>
        <strain evidence="7">CGMCC 1.15725</strain>
    </source>
</reference>
<dbReference type="InterPro" id="IPR023302">
    <property type="entry name" value="Pept_S9A_N"/>
</dbReference>
<evidence type="ECO:0000256" key="4">
    <source>
        <dbReference type="ARBA" id="ARBA00022825"/>
    </source>
</evidence>
<evidence type="ECO:0000259" key="6">
    <source>
        <dbReference type="Pfam" id="PF02897"/>
    </source>
</evidence>
<dbReference type="Pfam" id="PF02897">
    <property type="entry name" value="Peptidase_S9_N"/>
    <property type="match status" value="1"/>
</dbReference>
<dbReference type="InterPro" id="IPR029058">
    <property type="entry name" value="AB_hydrolase_fold"/>
</dbReference>
<dbReference type="InterPro" id="IPR051543">
    <property type="entry name" value="Serine_Peptidase_S9A"/>
</dbReference>
<dbReference type="Gene3D" id="3.40.50.1820">
    <property type="entry name" value="alpha/beta hydrolase"/>
    <property type="match status" value="1"/>
</dbReference>
<dbReference type="EMBL" id="BMJQ01000018">
    <property type="protein sequence ID" value="GGF41603.1"/>
    <property type="molecule type" value="Genomic_DNA"/>
</dbReference>
<proteinExistence type="inferred from homology"/>
<evidence type="ECO:0000256" key="3">
    <source>
        <dbReference type="ARBA" id="ARBA00022801"/>
    </source>
</evidence>
<dbReference type="GO" id="GO:0004252">
    <property type="term" value="F:serine-type endopeptidase activity"/>
    <property type="evidence" value="ECO:0007669"/>
    <property type="project" value="InterPro"/>
</dbReference>
<dbReference type="AlphaFoldDB" id="A0A8J3E4U2"/>
<dbReference type="SUPFAM" id="SSF53474">
    <property type="entry name" value="alpha/beta-Hydrolases"/>
    <property type="match status" value="1"/>
</dbReference>
<sequence length="685" mass="75982">MSDRPVPPVAALKPHSYERHGVMIEDPYHWLRDPKYPTVDDPEILAHLEAENAYFRAVMQPLEPLVETLFAEMKGRIKEDDASVPVEENGHLYQWRFETGAQYRKWYRRPVGGGPEELLLDEPALAEGKEFFKLAAFSVSPDGKLLAYSADDSGAERFTLHVKNLETGALLPVEIPETMGQPVWSADGRVLLYTVVNQAWRPYQIRAHVLGRPVSEDQVLYEETDEGFRVGVAKSQSREVIFLLTGDHVTSEVRFVPAADPFAIQHLIAAREPGREYHVDHGGGALYIRVNDTHKNFRVVRASLTAPEPAYWVELIAGSDQRYIRGLVAFQRFLALEERHNGLDQVILRQADGTEFAVEFPEAAYQAGIGATPAVDPATIRLEYSSMATPATTYDFDVTERRLTVLKVQEIPSGYDPGDYATERLMAPARDGALVPISLVYRKGWTKGRGKPLHLYGYGAYGLGMSPSFSSARISLLDRGFAYAIAHIRGGDELGYGWYEAGKLDRRHNTFNDFIDAARFLEAEGYAAPGGISASGGSAGGQLMGVIVNEAPELWRAVVAHVPFVDALNTMQDASLPLTPPEWPEWGNPITDRAAFEHIRSYSPYDNVEAQAYPPLMITAGLNDPRVTYWEPAKWAAKLRALKTDDNVLVSKTNMGAGHGGKSGRFDRLIEVAEEYAFVIDAFGG</sequence>
<evidence type="ECO:0000313" key="7">
    <source>
        <dbReference type="EMBL" id="GGF41603.1"/>
    </source>
</evidence>
<dbReference type="RefSeq" id="WP_189051389.1">
    <property type="nucleotide sequence ID" value="NZ_BMJQ01000018.1"/>
</dbReference>
<protein>
    <submittedName>
        <fullName evidence="7">Oligopeptidase B</fullName>
    </submittedName>
</protein>
<comment type="similarity">
    <text evidence="1">Belongs to the peptidase S9A family.</text>
</comment>
<dbReference type="SUPFAM" id="SSF50993">
    <property type="entry name" value="Peptidase/esterase 'gauge' domain"/>
    <property type="match status" value="1"/>
</dbReference>
<dbReference type="PRINTS" id="PR00862">
    <property type="entry name" value="PROLIGOPTASE"/>
</dbReference>
<keyword evidence="8" id="KW-1185">Reference proteome</keyword>
<dbReference type="Gene3D" id="2.130.10.120">
    <property type="entry name" value="Prolyl oligopeptidase, N-terminal domain"/>
    <property type="match status" value="1"/>
</dbReference>
<keyword evidence="3" id="KW-0378">Hydrolase</keyword>
<dbReference type="PANTHER" id="PTHR11757:SF19">
    <property type="entry name" value="PROLYL ENDOPEPTIDASE-LIKE"/>
    <property type="match status" value="1"/>
</dbReference>
<keyword evidence="4" id="KW-0720">Serine protease</keyword>
<comment type="caution">
    <text evidence="7">The sequence shown here is derived from an EMBL/GenBank/DDBJ whole genome shotgun (WGS) entry which is preliminary data.</text>
</comment>
<dbReference type="GO" id="GO:0006508">
    <property type="term" value="P:proteolysis"/>
    <property type="evidence" value="ECO:0007669"/>
    <property type="project" value="UniProtKB-KW"/>
</dbReference>
<gene>
    <name evidence="7" type="ORF">GCM10011611_55050</name>
</gene>
<dbReference type="Proteomes" id="UP000646365">
    <property type="component" value="Unassembled WGS sequence"/>
</dbReference>
<evidence type="ECO:0000259" key="5">
    <source>
        <dbReference type="Pfam" id="PF00326"/>
    </source>
</evidence>
<feature type="domain" description="Peptidase S9 prolyl oligopeptidase catalytic" evidence="5">
    <location>
        <begin position="467"/>
        <end position="684"/>
    </location>
</feature>
<organism evidence="7 8">
    <name type="scientific">Aliidongia dinghuensis</name>
    <dbReference type="NCBI Taxonomy" id="1867774"/>
    <lineage>
        <taxon>Bacteria</taxon>
        <taxon>Pseudomonadati</taxon>
        <taxon>Pseudomonadota</taxon>
        <taxon>Alphaproteobacteria</taxon>
        <taxon>Rhodospirillales</taxon>
        <taxon>Dongiaceae</taxon>
        <taxon>Aliidongia</taxon>
    </lineage>
</organism>
<dbReference type="InterPro" id="IPR002470">
    <property type="entry name" value="Peptidase_S9A"/>
</dbReference>
<dbReference type="Pfam" id="PF00326">
    <property type="entry name" value="Peptidase_S9"/>
    <property type="match status" value="1"/>
</dbReference>
<evidence type="ECO:0000313" key="8">
    <source>
        <dbReference type="Proteomes" id="UP000646365"/>
    </source>
</evidence>
<dbReference type="PANTHER" id="PTHR11757">
    <property type="entry name" value="PROTEASE FAMILY S9A OLIGOPEPTIDASE"/>
    <property type="match status" value="1"/>
</dbReference>
<dbReference type="InterPro" id="IPR001375">
    <property type="entry name" value="Peptidase_S9_cat"/>
</dbReference>
<accession>A0A8J3E4U2</accession>
<evidence type="ECO:0000256" key="2">
    <source>
        <dbReference type="ARBA" id="ARBA00022670"/>
    </source>
</evidence>
<name>A0A8J3E4U2_9PROT</name>
<feature type="domain" description="Peptidase S9A N-terminal" evidence="6">
    <location>
        <begin position="9"/>
        <end position="408"/>
    </location>
</feature>
<reference evidence="7" key="2">
    <citation type="submission" date="2020-09" db="EMBL/GenBank/DDBJ databases">
        <authorList>
            <person name="Sun Q."/>
            <person name="Zhou Y."/>
        </authorList>
    </citation>
    <scope>NUCLEOTIDE SEQUENCE</scope>
    <source>
        <strain evidence="7">CGMCC 1.15725</strain>
    </source>
</reference>
<keyword evidence="2" id="KW-0645">Protease</keyword>
<evidence type="ECO:0000256" key="1">
    <source>
        <dbReference type="ARBA" id="ARBA00005228"/>
    </source>
</evidence>